<protein>
    <submittedName>
        <fullName evidence="3">Peptide/nickel transport system substrate-binding protein</fullName>
    </submittedName>
</protein>
<dbReference type="EMBL" id="PTJA01000003">
    <property type="protein sequence ID" value="PPK81978.1"/>
    <property type="molecule type" value="Genomic_DNA"/>
</dbReference>
<proteinExistence type="predicted"/>
<dbReference type="PIRSF" id="PIRSF002741">
    <property type="entry name" value="MppA"/>
    <property type="match status" value="1"/>
</dbReference>
<keyword evidence="4" id="KW-1185">Reference proteome</keyword>
<dbReference type="OrthoDB" id="9772924at2"/>
<dbReference type="PANTHER" id="PTHR30290:SF81">
    <property type="entry name" value="OLIGOPEPTIDE-BINDING PROTEIN OPPA"/>
    <property type="match status" value="1"/>
</dbReference>
<gene>
    <name evidence="3" type="ORF">BXY41_103188</name>
</gene>
<reference evidence="3 4" key="1">
    <citation type="submission" date="2018-02" db="EMBL/GenBank/DDBJ databases">
        <title>Genomic Encyclopedia of Archaeal and Bacterial Type Strains, Phase II (KMG-II): from individual species to whole genera.</title>
        <authorList>
            <person name="Goeker M."/>
        </authorList>
    </citation>
    <scope>NUCLEOTIDE SEQUENCE [LARGE SCALE GENOMIC DNA]</scope>
    <source>
        <strain evidence="3 4">DSM 3808</strain>
    </source>
</reference>
<comment type="caution">
    <text evidence="3">The sequence shown here is derived from an EMBL/GenBank/DDBJ whole genome shotgun (WGS) entry which is preliminary data.</text>
</comment>
<accession>A0A2S6HVL0</accession>
<dbReference type="SUPFAM" id="SSF53850">
    <property type="entry name" value="Periplasmic binding protein-like II"/>
    <property type="match status" value="1"/>
</dbReference>
<organism evidence="3 4">
    <name type="scientific">Lacrimispora xylanisolvens</name>
    <dbReference type="NCBI Taxonomy" id="384636"/>
    <lineage>
        <taxon>Bacteria</taxon>
        <taxon>Bacillati</taxon>
        <taxon>Bacillota</taxon>
        <taxon>Clostridia</taxon>
        <taxon>Lachnospirales</taxon>
        <taxon>Lachnospiraceae</taxon>
        <taxon>Lacrimispora</taxon>
    </lineage>
</organism>
<dbReference type="RefSeq" id="WP_104436039.1">
    <property type="nucleotide sequence ID" value="NZ_PTJA01000003.1"/>
</dbReference>
<evidence type="ECO:0000256" key="1">
    <source>
        <dbReference type="SAM" id="SignalP"/>
    </source>
</evidence>
<dbReference type="PROSITE" id="PS51257">
    <property type="entry name" value="PROKAR_LIPOPROTEIN"/>
    <property type="match status" value="1"/>
</dbReference>
<feature type="chain" id="PRO_5015640364" evidence="1">
    <location>
        <begin position="31"/>
        <end position="530"/>
    </location>
</feature>
<evidence type="ECO:0000313" key="4">
    <source>
        <dbReference type="Proteomes" id="UP000237749"/>
    </source>
</evidence>
<dbReference type="GO" id="GO:0043190">
    <property type="term" value="C:ATP-binding cassette (ABC) transporter complex"/>
    <property type="evidence" value="ECO:0007669"/>
    <property type="project" value="InterPro"/>
</dbReference>
<dbReference type="GO" id="GO:0015833">
    <property type="term" value="P:peptide transport"/>
    <property type="evidence" value="ECO:0007669"/>
    <property type="project" value="TreeGrafter"/>
</dbReference>
<dbReference type="CDD" id="cd08490">
    <property type="entry name" value="PBP2_NikA_DppA_OppA_like_3"/>
    <property type="match status" value="1"/>
</dbReference>
<dbReference type="InterPro" id="IPR039424">
    <property type="entry name" value="SBP_5"/>
</dbReference>
<dbReference type="Proteomes" id="UP000237749">
    <property type="component" value="Unassembled WGS sequence"/>
</dbReference>
<feature type="domain" description="Solute-binding protein family 5" evidence="2">
    <location>
        <begin position="86"/>
        <end position="450"/>
    </location>
</feature>
<feature type="signal peptide" evidence="1">
    <location>
        <begin position="1"/>
        <end position="30"/>
    </location>
</feature>
<dbReference type="GO" id="GO:0042597">
    <property type="term" value="C:periplasmic space"/>
    <property type="evidence" value="ECO:0007669"/>
    <property type="project" value="UniProtKB-ARBA"/>
</dbReference>
<dbReference type="PANTHER" id="PTHR30290">
    <property type="entry name" value="PERIPLASMIC BINDING COMPONENT OF ABC TRANSPORTER"/>
    <property type="match status" value="1"/>
</dbReference>
<evidence type="ECO:0000259" key="2">
    <source>
        <dbReference type="Pfam" id="PF00496"/>
    </source>
</evidence>
<dbReference type="GO" id="GO:1904680">
    <property type="term" value="F:peptide transmembrane transporter activity"/>
    <property type="evidence" value="ECO:0007669"/>
    <property type="project" value="TreeGrafter"/>
</dbReference>
<dbReference type="Pfam" id="PF00496">
    <property type="entry name" value="SBP_bac_5"/>
    <property type="match status" value="1"/>
</dbReference>
<keyword evidence="1" id="KW-0732">Signal</keyword>
<dbReference type="InterPro" id="IPR030678">
    <property type="entry name" value="Peptide/Ni-bd"/>
</dbReference>
<dbReference type="AlphaFoldDB" id="A0A2S6HVL0"/>
<dbReference type="Gene3D" id="3.40.190.10">
    <property type="entry name" value="Periplasmic binding protein-like II"/>
    <property type="match status" value="1"/>
</dbReference>
<dbReference type="InterPro" id="IPR000914">
    <property type="entry name" value="SBP_5_dom"/>
</dbReference>
<sequence length="530" mass="58303">MKKAGVKKIIAVFISAALCGSLLSGCGAEAGIGKTSTGAAEGKKTLVIGSGQSAGTLDPIKAYNGWYPVRYGISQTITKMNDDYSITGWLAENDYFSNVDNTVWTFTIKDNVTFSNGSKLDGEAVKKSLENVFKNGERGVEYFTPVSIEADGQKLVITTQKPEPILPNKLADPLFCIIDTSVDNSKIDDNGPIGTGPYVCESFDTATKRCVVVKNENYWNGEVKTDRIEFVYSEDQSTISMGLQSGDFDAVYNVSMNDIGTFEKNSDYKIKTNPSGRTTIGFMNQNGPLGDKVLREAVLQMQDKDSYCKILLKNQYVPGKTLITSASDYGYDTLTDPNAYNPENAKKLLDEAGYTDTDGDGFRETPAGEPLSLRFVYYTGRPEQQIVVEAAQAAMTKVGIKVTPEVHDTQTVMDMQKTGDYDLLCMSINIMNCGDPENQINTYFKAGGTYNATGYNSEEFNSLMDQVHVSADPKQRKDLIKQAEQVLLNDGAAIYFCYPIMNFVMKKHVDGINSTPADFYWVDENTTVNH</sequence>
<name>A0A2S6HVL0_9FIRM</name>
<evidence type="ECO:0000313" key="3">
    <source>
        <dbReference type="EMBL" id="PPK81978.1"/>
    </source>
</evidence>
<dbReference type="Gene3D" id="3.10.105.10">
    <property type="entry name" value="Dipeptide-binding Protein, Domain 3"/>
    <property type="match status" value="1"/>
</dbReference>